<comment type="caution">
    <text evidence="1">The sequence shown here is derived from an EMBL/GenBank/DDBJ whole genome shotgun (WGS) entry which is preliminary data.</text>
</comment>
<reference evidence="2" key="1">
    <citation type="journal article" date="2019" name="Int. J. Syst. Evol. Microbiol.">
        <title>The Global Catalogue of Microorganisms (GCM) 10K type strain sequencing project: providing services to taxonomists for standard genome sequencing and annotation.</title>
        <authorList>
            <consortium name="The Broad Institute Genomics Platform"/>
            <consortium name="The Broad Institute Genome Sequencing Center for Infectious Disease"/>
            <person name="Wu L."/>
            <person name="Ma J."/>
        </authorList>
    </citation>
    <scope>NUCLEOTIDE SEQUENCE [LARGE SCALE GENOMIC DNA]</scope>
    <source>
        <strain evidence="2">CGMCC 4.7683</strain>
    </source>
</reference>
<sequence length="353" mass="38970">MSHPLSFELHETLLRVAGWLPDEQLSTARSLLAEGRCGEAASLIAFAGRRTVLPLIDDDLDTLAELLEEEGRDPAVLDAVELAADNAPLLWRFSAEWNTSDEAEENDEKNQTMLVAAFAEQDLLAAVGEEPGVRALWSAIRRPADESPYPRPRVVYVVEVDDDEIDGLGELTGRLQERLIAAGERDPQVELLSMYGGWPTYQRAVRAMGRLLWAADADVEIRVAKIFDEVDPESGPSFSPDRAKIVDEEFRASLIDYLKAGTELLVTTATLEDVVEPAKGSVVPMSFRTDGAWVWTDAVSYYLENYQLTPDPELVEHIQLADGPPSAIDSVARRRAMDALRPSPDNQPVWSGS</sequence>
<protein>
    <submittedName>
        <fullName evidence="1">Uncharacterized protein</fullName>
    </submittedName>
</protein>
<keyword evidence="2" id="KW-1185">Reference proteome</keyword>
<dbReference type="Proteomes" id="UP000635387">
    <property type="component" value="Unassembled WGS sequence"/>
</dbReference>
<name>A0ABQ3LX87_9PSEU</name>
<dbReference type="EMBL" id="BNAY01000007">
    <property type="protein sequence ID" value="GHH28428.1"/>
    <property type="molecule type" value="Genomic_DNA"/>
</dbReference>
<evidence type="ECO:0000313" key="2">
    <source>
        <dbReference type="Proteomes" id="UP000635387"/>
    </source>
</evidence>
<dbReference type="RefSeq" id="WP_191257677.1">
    <property type="nucleotide sequence ID" value="NZ_BNAY01000007.1"/>
</dbReference>
<organism evidence="1 2">
    <name type="scientific">Amycolatopsis oliviviridis</name>
    <dbReference type="NCBI Taxonomy" id="1471590"/>
    <lineage>
        <taxon>Bacteria</taxon>
        <taxon>Bacillati</taxon>
        <taxon>Actinomycetota</taxon>
        <taxon>Actinomycetes</taxon>
        <taxon>Pseudonocardiales</taxon>
        <taxon>Pseudonocardiaceae</taxon>
        <taxon>Amycolatopsis</taxon>
    </lineage>
</organism>
<proteinExistence type="predicted"/>
<gene>
    <name evidence="1" type="ORF">GCM10017790_59240</name>
</gene>
<evidence type="ECO:0000313" key="1">
    <source>
        <dbReference type="EMBL" id="GHH28428.1"/>
    </source>
</evidence>
<accession>A0ABQ3LX87</accession>